<dbReference type="EC" id="3.1.3.7" evidence="3"/>
<dbReference type="InterPro" id="IPR051319">
    <property type="entry name" value="Oligoribo/pAp-PDE_c-di-AMP_PDE"/>
</dbReference>
<keyword evidence="3" id="KW-0378">Hydrolase</keyword>
<evidence type="ECO:0000313" key="3">
    <source>
        <dbReference type="EMBL" id="MFC4836478.1"/>
    </source>
</evidence>
<dbReference type="Gene3D" id="3.10.310.30">
    <property type="match status" value="1"/>
</dbReference>
<gene>
    <name evidence="3" type="ORF">ACFPEL_29010</name>
</gene>
<evidence type="ECO:0000259" key="2">
    <source>
        <dbReference type="Pfam" id="PF02272"/>
    </source>
</evidence>
<feature type="domain" description="DHHA1" evidence="2">
    <location>
        <begin position="254"/>
        <end position="332"/>
    </location>
</feature>
<dbReference type="Proteomes" id="UP001595909">
    <property type="component" value="Unassembled WGS sequence"/>
</dbReference>
<feature type="domain" description="DDH" evidence="1">
    <location>
        <begin position="31"/>
        <end position="172"/>
    </location>
</feature>
<dbReference type="PANTHER" id="PTHR47618">
    <property type="entry name" value="BIFUNCTIONAL OLIGORIBONUCLEASE AND PAP PHOSPHATASE NRNA"/>
    <property type="match status" value="1"/>
</dbReference>
<reference evidence="4" key="1">
    <citation type="journal article" date="2019" name="Int. J. Syst. Evol. Microbiol.">
        <title>The Global Catalogue of Microorganisms (GCM) 10K type strain sequencing project: providing services to taxonomists for standard genome sequencing and annotation.</title>
        <authorList>
            <consortium name="The Broad Institute Genomics Platform"/>
            <consortium name="The Broad Institute Genome Sequencing Center for Infectious Disease"/>
            <person name="Wu L."/>
            <person name="Ma J."/>
        </authorList>
    </citation>
    <scope>NUCLEOTIDE SEQUENCE [LARGE SCALE GENOMIC DNA]</scope>
    <source>
        <strain evidence="4">CCUG 50347</strain>
    </source>
</reference>
<dbReference type="RefSeq" id="WP_274189130.1">
    <property type="nucleotide sequence ID" value="NZ_BAABHN010000062.1"/>
</dbReference>
<dbReference type="SUPFAM" id="SSF64182">
    <property type="entry name" value="DHH phosphoesterases"/>
    <property type="match status" value="1"/>
</dbReference>
<protein>
    <submittedName>
        <fullName evidence="3">Bifunctional oligoribonuclease/PAP phosphatase NrnA</fullName>
        <ecNumber evidence="3">3.1.3.7</ecNumber>
    </submittedName>
</protein>
<name>A0ABV9RQH9_9PSEU</name>
<dbReference type="Pfam" id="PF01368">
    <property type="entry name" value="DHH"/>
    <property type="match status" value="1"/>
</dbReference>
<comment type="caution">
    <text evidence="3">The sequence shown here is derived from an EMBL/GenBank/DDBJ whole genome shotgun (WGS) entry which is preliminary data.</text>
</comment>
<dbReference type="EMBL" id="JBHSIM010000062">
    <property type="protein sequence ID" value="MFC4836478.1"/>
    <property type="molecule type" value="Genomic_DNA"/>
</dbReference>
<accession>A0ABV9RQH9</accession>
<dbReference type="GO" id="GO:0008441">
    <property type="term" value="F:3'(2'),5'-bisphosphate nucleotidase activity"/>
    <property type="evidence" value="ECO:0007669"/>
    <property type="project" value="UniProtKB-EC"/>
</dbReference>
<sequence>MVAVDDAREGGASRPVRLEEAVGVLTAARQVVLLAHVNPDADALGSALALGLALHRRGTEVQVSFGAPERPAESLRDLDVDGLVVTADEVVAAPELLVVLDTGSVDRLGPLADRAATAGSTLVIDHHVSNSGFGTHYYVDPRAEATAVMVLHLLDAMEAPVDLPTARCLYAGLVTDTRNFRAASPDTHAMAARLLVAGVDAEAVTRPLLDTHPFSWLAMLSAVLATARLEAGEARGLGLVHALVEREHVDLGRQEEVESVIDVLRTTAEAEVAVVLKQVGERRWTANMRSKGGIDVAAAASALGGGGHRVASGFTLDGDAPAILDRVRRALADAPLLG</sequence>
<evidence type="ECO:0000259" key="1">
    <source>
        <dbReference type="Pfam" id="PF01368"/>
    </source>
</evidence>
<dbReference type="InterPro" id="IPR001667">
    <property type="entry name" value="DDH_dom"/>
</dbReference>
<dbReference type="PANTHER" id="PTHR47618:SF1">
    <property type="entry name" value="BIFUNCTIONAL OLIGORIBONUCLEASE AND PAP PHOSPHATASE NRNA"/>
    <property type="match status" value="1"/>
</dbReference>
<evidence type="ECO:0000313" key="4">
    <source>
        <dbReference type="Proteomes" id="UP001595909"/>
    </source>
</evidence>
<dbReference type="InterPro" id="IPR038763">
    <property type="entry name" value="DHH_sf"/>
</dbReference>
<proteinExistence type="predicted"/>
<dbReference type="Pfam" id="PF02272">
    <property type="entry name" value="DHHA1"/>
    <property type="match status" value="1"/>
</dbReference>
<keyword evidence="4" id="KW-1185">Reference proteome</keyword>
<organism evidence="3 4">
    <name type="scientific">Actinomycetospora chibensis</name>
    <dbReference type="NCBI Taxonomy" id="663606"/>
    <lineage>
        <taxon>Bacteria</taxon>
        <taxon>Bacillati</taxon>
        <taxon>Actinomycetota</taxon>
        <taxon>Actinomycetes</taxon>
        <taxon>Pseudonocardiales</taxon>
        <taxon>Pseudonocardiaceae</taxon>
        <taxon>Actinomycetospora</taxon>
    </lineage>
</organism>
<dbReference type="Gene3D" id="3.90.1640.10">
    <property type="entry name" value="inorganic pyrophosphatase (n-terminal core)"/>
    <property type="match status" value="1"/>
</dbReference>
<dbReference type="InterPro" id="IPR003156">
    <property type="entry name" value="DHHA1_dom"/>
</dbReference>